<sequence>MTIPSGTPATAPGTATRRHRRLRLTLITATAAVAVMLSAAASVAFGSQPMPLSQVLTVLRDPAAAGSEAVAVVWGLRIPRTIVGLIAGAALGVAGALAQVHTRNPLADPGLLGVTSGAGFAVIAGMAFLGLNAPLQYVWCALVGAALSGALVLLIAGRIRAFGPITTIVLTGAITSALLGAASTAIVLTHEEIMRSFQGWSTGALVNRQLDLLPAIAPLLAAGIVLTLVNLPAWPGLALGDELAAGLGRNVAADRTIGISAIAVLAAAATAITGPLAFIGLLSPHVARRLMPDAPIAAVLLTAPIGAVLLLAADVLGRVVVTHGELPVGVATALIGAPVFVVIARAVTR</sequence>
<evidence type="ECO:0000256" key="4">
    <source>
        <dbReference type="ARBA" id="ARBA00022475"/>
    </source>
</evidence>
<dbReference type="Gene3D" id="1.10.3470.10">
    <property type="entry name" value="ABC transporter involved in vitamin B12 uptake, BtuC"/>
    <property type="match status" value="1"/>
</dbReference>
<evidence type="ECO:0000256" key="5">
    <source>
        <dbReference type="ARBA" id="ARBA00022692"/>
    </source>
</evidence>
<dbReference type="RefSeq" id="WP_191725426.1">
    <property type="nucleotide sequence ID" value="NZ_JACSPY010000002.1"/>
</dbReference>
<feature type="transmembrane region" description="Helical" evidence="8">
    <location>
        <begin position="24"/>
        <end position="45"/>
    </location>
</feature>
<dbReference type="InterPro" id="IPR000522">
    <property type="entry name" value="ABC_transptr_permease_BtuC"/>
</dbReference>
<feature type="transmembrane region" description="Helical" evidence="8">
    <location>
        <begin position="294"/>
        <end position="316"/>
    </location>
</feature>
<keyword evidence="4" id="KW-1003">Cell membrane</keyword>
<gene>
    <name evidence="9" type="ORF">H9634_03730</name>
</gene>
<dbReference type="InterPro" id="IPR037294">
    <property type="entry name" value="ABC_BtuC-like"/>
</dbReference>
<feature type="transmembrane region" description="Helical" evidence="8">
    <location>
        <begin position="78"/>
        <end position="98"/>
    </location>
</feature>
<comment type="similarity">
    <text evidence="2">Belongs to the binding-protein-dependent transport system permease family. FecCD subfamily.</text>
</comment>
<feature type="transmembrane region" description="Helical" evidence="8">
    <location>
        <begin position="257"/>
        <end position="282"/>
    </location>
</feature>
<accession>A0ABR8WS30</accession>
<evidence type="ECO:0000256" key="7">
    <source>
        <dbReference type="ARBA" id="ARBA00023136"/>
    </source>
</evidence>
<proteinExistence type="inferred from homology"/>
<comment type="caution">
    <text evidence="9">The sequence shown here is derived from an EMBL/GenBank/DDBJ whole genome shotgun (WGS) entry which is preliminary data.</text>
</comment>
<keyword evidence="3" id="KW-0813">Transport</keyword>
<dbReference type="EMBL" id="JACSPY010000002">
    <property type="protein sequence ID" value="MBD8019894.1"/>
    <property type="molecule type" value="Genomic_DNA"/>
</dbReference>
<feature type="transmembrane region" description="Helical" evidence="8">
    <location>
        <begin position="168"/>
        <end position="188"/>
    </location>
</feature>
<dbReference type="SUPFAM" id="SSF81345">
    <property type="entry name" value="ABC transporter involved in vitamin B12 uptake, BtuC"/>
    <property type="match status" value="1"/>
</dbReference>
<evidence type="ECO:0000256" key="2">
    <source>
        <dbReference type="ARBA" id="ARBA00007935"/>
    </source>
</evidence>
<keyword evidence="10" id="KW-1185">Reference proteome</keyword>
<dbReference type="PANTHER" id="PTHR30472:SF1">
    <property type="entry name" value="FE(3+) DICITRATE TRANSPORT SYSTEM PERMEASE PROTEIN FECC-RELATED"/>
    <property type="match status" value="1"/>
</dbReference>
<feature type="transmembrane region" description="Helical" evidence="8">
    <location>
        <begin position="110"/>
        <end position="130"/>
    </location>
</feature>
<dbReference type="CDD" id="cd06550">
    <property type="entry name" value="TM_ABC_iron-siderophores_like"/>
    <property type="match status" value="1"/>
</dbReference>
<evidence type="ECO:0000256" key="8">
    <source>
        <dbReference type="SAM" id="Phobius"/>
    </source>
</evidence>
<comment type="subcellular location">
    <subcellularLocation>
        <location evidence="1">Cell membrane</location>
        <topology evidence="1">Multi-pass membrane protein</topology>
    </subcellularLocation>
</comment>
<evidence type="ECO:0000313" key="9">
    <source>
        <dbReference type="EMBL" id="MBD8019894.1"/>
    </source>
</evidence>
<dbReference type="Proteomes" id="UP000651517">
    <property type="component" value="Unassembled WGS sequence"/>
</dbReference>
<feature type="transmembrane region" description="Helical" evidence="8">
    <location>
        <begin position="215"/>
        <end position="237"/>
    </location>
</feature>
<protein>
    <submittedName>
        <fullName evidence="9">Iron ABC transporter permease</fullName>
    </submittedName>
</protein>
<evidence type="ECO:0000256" key="6">
    <source>
        <dbReference type="ARBA" id="ARBA00022989"/>
    </source>
</evidence>
<dbReference type="PANTHER" id="PTHR30472">
    <property type="entry name" value="FERRIC ENTEROBACTIN TRANSPORT SYSTEM PERMEASE PROTEIN"/>
    <property type="match status" value="1"/>
</dbReference>
<organism evidence="9 10">
    <name type="scientific">Brevibacterium gallinarum</name>
    <dbReference type="NCBI Taxonomy" id="2762220"/>
    <lineage>
        <taxon>Bacteria</taxon>
        <taxon>Bacillati</taxon>
        <taxon>Actinomycetota</taxon>
        <taxon>Actinomycetes</taxon>
        <taxon>Micrococcales</taxon>
        <taxon>Brevibacteriaceae</taxon>
        <taxon>Brevibacterium</taxon>
    </lineage>
</organism>
<evidence type="ECO:0000256" key="3">
    <source>
        <dbReference type="ARBA" id="ARBA00022448"/>
    </source>
</evidence>
<keyword evidence="7 8" id="KW-0472">Membrane</keyword>
<evidence type="ECO:0000313" key="10">
    <source>
        <dbReference type="Proteomes" id="UP000651517"/>
    </source>
</evidence>
<keyword evidence="6 8" id="KW-1133">Transmembrane helix</keyword>
<dbReference type="Pfam" id="PF01032">
    <property type="entry name" value="FecCD"/>
    <property type="match status" value="1"/>
</dbReference>
<keyword evidence="5 8" id="KW-0812">Transmembrane</keyword>
<name>A0ABR8WS30_9MICO</name>
<reference evidence="9 10" key="1">
    <citation type="submission" date="2020-08" db="EMBL/GenBank/DDBJ databases">
        <title>A Genomic Blueprint of the Chicken Gut Microbiome.</title>
        <authorList>
            <person name="Gilroy R."/>
            <person name="Ravi A."/>
            <person name="Getino M."/>
            <person name="Pursley I."/>
            <person name="Horton D.L."/>
            <person name="Alikhan N.-F."/>
            <person name="Baker D."/>
            <person name="Gharbi K."/>
            <person name="Hall N."/>
            <person name="Watson M."/>
            <person name="Adriaenssens E.M."/>
            <person name="Foster-Nyarko E."/>
            <person name="Jarju S."/>
            <person name="Secka A."/>
            <person name="Antonio M."/>
            <person name="Oren A."/>
            <person name="Chaudhuri R."/>
            <person name="La Ragione R.M."/>
            <person name="Hildebrand F."/>
            <person name="Pallen M.J."/>
        </authorList>
    </citation>
    <scope>NUCLEOTIDE SEQUENCE [LARGE SCALE GENOMIC DNA]</scope>
    <source>
        <strain evidence="9 10">Re57</strain>
    </source>
</reference>
<feature type="transmembrane region" description="Helical" evidence="8">
    <location>
        <begin position="136"/>
        <end position="156"/>
    </location>
</feature>
<evidence type="ECO:0000256" key="1">
    <source>
        <dbReference type="ARBA" id="ARBA00004651"/>
    </source>
</evidence>
<feature type="transmembrane region" description="Helical" evidence="8">
    <location>
        <begin position="328"/>
        <end position="347"/>
    </location>
</feature>